<dbReference type="PATRIC" id="fig|1094489.3.peg.1214"/>
<dbReference type="Proteomes" id="UP000011729">
    <property type="component" value="Chromosome"/>
</dbReference>
<dbReference type="KEGG" id="baus:BAnh1_09920"/>
<keyword evidence="2" id="KW-1185">Reference proteome</keyword>
<reference evidence="1 2" key="1">
    <citation type="journal article" date="2013" name="PLoS Genet.">
        <title>A gene transfer agent and a dynamic repertoire of secretion systems hold the keys to the explosive radiation of the emerging pathogen Bartonella.</title>
        <authorList>
            <person name="Guy L."/>
            <person name="Nystedt B."/>
            <person name="Toft C."/>
            <person name="Zaremba-Niedzwiedzka K."/>
            <person name="Berglund E.C."/>
            <person name="Granberg F."/>
            <person name="Naslund K."/>
            <person name="Eriksson A.S."/>
            <person name="Andersson S.G."/>
        </authorList>
    </citation>
    <scope>NUCLEOTIDE SEQUENCE [LARGE SCALE GENOMIC DNA]</scope>
    <source>
        <strain evidence="1 2">Aust/NH1</strain>
    </source>
</reference>
<dbReference type="HOGENOM" id="CLU_2080117_0_0_5"/>
<proteinExistence type="predicted"/>
<dbReference type="EMBL" id="CP003123">
    <property type="protein sequence ID" value="AGF74862.1"/>
    <property type="molecule type" value="Genomic_DNA"/>
</dbReference>
<evidence type="ECO:0000313" key="2">
    <source>
        <dbReference type="Proteomes" id="UP000011729"/>
    </source>
</evidence>
<sequence length="117" mass="12696">MKEKLSLNTTTQPPGCHLSDLSDLSGFEINKGFHLKLSLFFTLVSSLSKATGRLSKIPGTQIDLSESNKNVGSKNNLWDLDKYVLAGKALTKRVENSGIARGSIFLKGSVSHATIFK</sequence>
<protein>
    <submittedName>
        <fullName evidence="1">Uncharacterized protein</fullName>
    </submittedName>
</protein>
<name>M1NZL3_BARAA</name>
<gene>
    <name evidence="1" type="ordered locus">BAnh1_09920</name>
</gene>
<organism evidence="1 2">
    <name type="scientific">Bartonella australis (strain Aust/NH1)</name>
    <dbReference type="NCBI Taxonomy" id="1094489"/>
    <lineage>
        <taxon>Bacteria</taxon>
        <taxon>Pseudomonadati</taxon>
        <taxon>Pseudomonadota</taxon>
        <taxon>Alphaproteobacteria</taxon>
        <taxon>Hyphomicrobiales</taxon>
        <taxon>Bartonellaceae</taxon>
        <taxon>Bartonella</taxon>
    </lineage>
</organism>
<accession>M1NZL3</accession>
<dbReference type="RefSeq" id="WP_015398366.1">
    <property type="nucleotide sequence ID" value="NC_020300.1"/>
</dbReference>
<evidence type="ECO:0000313" key="1">
    <source>
        <dbReference type="EMBL" id="AGF74862.1"/>
    </source>
</evidence>
<dbReference type="AlphaFoldDB" id="M1NZL3"/>